<feature type="compositionally biased region" description="Pro residues" evidence="3">
    <location>
        <begin position="15"/>
        <end position="24"/>
    </location>
</feature>
<reference evidence="4 5" key="1">
    <citation type="submission" date="2023-09" db="EMBL/GenBank/DDBJ databases">
        <title>Genome completion map analysis of the actinomycetes C11-1.</title>
        <authorList>
            <person name="Qin P."/>
            <person name="Guan P."/>
        </authorList>
    </citation>
    <scope>NUCLEOTIDE SEQUENCE [LARGE SCALE GENOMIC DNA]</scope>
    <source>
        <strain evidence="4 5">C11-1</strain>
    </source>
</reference>
<dbReference type="PANTHER" id="PTHR11941">
    <property type="entry name" value="ENOYL-COA HYDRATASE-RELATED"/>
    <property type="match status" value="1"/>
</dbReference>
<feature type="region of interest" description="Disordered" evidence="3">
    <location>
        <begin position="1"/>
        <end position="27"/>
    </location>
</feature>
<evidence type="ECO:0000313" key="5">
    <source>
        <dbReference type="Proteomes" id="UP001303236"/>
    </source>
</evidence>
<dbReference type="Pfam" id="PF00378">
    <property type="entry name" value="ECH_1"/>
    <property type="match status" value="1"/>
</dbReference>
<name>A0ABY9VVV6_9ACTN</name>
<dbReference type="Proteomes" id="UP001303236">
    <property type="component" value="Chromosome"/>
</dbReference>
<feature type="compositionally biased region" description="Low complexity" evidence="3">
    <location>
        <begin position="1"/>
        <end position="14"/>
    </location>
</feature>
<dbReference type="SUPFAM" id="SSF52096">
    <property type="entry name" value="ClpP/crotonase"/>
    <property type="match status" value="1"/>
</dbReference>
<keyword evidence="5" id="KW-1185">Reference proteome</keyword>
<dbReference type="CDD" id="cd06558">
    <property type="entry name" value="crotonase-like"/>
    <property type="match status" value="1"/>
</dbReference>
<organism evidence="4 5">
    <name type="scientific">Streptomyces durocortorensis</name>
    <dbReference type="NCBI Taxonomy" id="2811104"/>
    <lineage>
        <taxon>Bacteria</taxon>
        <taxon>Bacillati</taxon>
        <taxon>Actinomycetota</taxon>
        <taxon>Actinomycetes</taxon>
        <taxon>Kitasatosporales</taxon>
        <taxon>Streptomycetaceae</taxon>
        <taxon>Streptomyces</taxon>
    </lineage>
</organism>
<dbReference type="Gene3D" id="3.90.226.10">
    <property type="entry name" value="2-enoyl-CoA Hydratase, Chain A, domain 1"/>
    <property type="match status" value="1"/>
</dbReference>
<comment type="similarity">
    <text evidence="1 2">Belongs to the enoyl-CoA hydratase/isomerase family.</text>
</comment>
<sequence>MKLSLPDFLSSSSPAPRPSTPDEPPATVRTRREGAVLHVELHAPETGNAVTEAMLDELLDLYTAPDPEVRVVVLSGAGDDFCLGGDRTEFARWLEEDPAGRGIRVSGEKARRVCEAISGNRAVTIARVQGKAVGAGFALALACDLRVGADTASFRLPELALGLPTAWGGLLPRLIHEVGAARVRELILTGRSFDATEAHGLSVLQRVVAEAELDEAVAAWAKPVVRRPEAALRVTKALLNSYAAATRLADPSFLDAELMASVAAVNSRSPARSSGLGGAHS</sequence>
<dbReference type="PANTHER" id="PTHR11941:SF54">
    <property type="entry name" value="ENOYL-COA HYDRATASE, MITOCHONDRIAL"/>
    <property type="match status" value="1"/>
</dbReference>
<dbReference type="InterPro" id="IPR018376">
    <property type="entry name" value="Enoyl-CoA_hyd/isom_CS"/>
</dbReference>
<proteinExistence type="inferred from homology"/>
<dbReference type="EMBL" id="CP134500">
    <property type="protein sequence ID" value="WNF28062.1"/>
    <property type="molecule type" value="Genomic_DNA"/>
</dbReference>
<evidence type="ECO:0000313" key="4">
    <source>
        <dbReference type="EMBL" id="WNF28062.1"/>
    </source>
</evidence>
<dbReference type="InterPro" id="IPR001753">
    <property type="entry name" value="Enoyl-CoA_hydra/iso"/>
</dbReference>
<evidence type="ECO:0000256" key="3">
    <source>
        <dbReference type="SAM" id="MobiDB-lite"/>
    </source>
</evidence>
<protein>
    <submittedName>
        <fullName evidence="4">Enoyl-CoA hydratase/isomerase family protein</fullName>
    </submittedName>
</protein>
<dbReference type="InterPro" id="IPR029045">
    <property type="entry name" value="ClpP/crotonase-like_dom_sf"/>
</dbReference>
<dbReference type="PROSITE" id="PS00166">
    <property type="entry name" value="ENOYL_COA_HYDRATASE"/>
    <property type="match status" value="1"/>
</dbReference>
<evidence type="ECO:0000256" key="1">
    <source>
        <dbReference type="ARBA" id="ARBA00005254"/>
    </source>
</evidence>
<gene>
    <name evidence="4" type="ORF">RI138_15160</name>
</gene>
<accession>A0ABY9VVV6</accession>
<evidence type="ECO:0000256" key="2">
    <source>
        <dbReference type="RuleBase" id="RU003707"/>
    </source>
</evidence>